<feature type="domain" description="Acyl-CoA dehydrogenase/oxidase N-terminal" evidence="1">
    <location>
        <begin position="7"/>
        <end position="44"/>
    </location>
</feature>
<dbReference type="KEGG" id="hro:HELRODRAFT_164969"/>
<dbReference type="EMBL" id="AMQM01001891">
    <property type="status" value="NOT_ANNOTATED_CDS"/>
    <property type="molecule type" value="Genomic_DNA"/>
</dbReference>
<dbReference type="CTD" id="20200763"/>
<dbReference type="InterPro" id="IPR037069">
    <property type="entry name" value="AcylCoA_DH/ox_N_sf"/>
</dbReference>
<dbReference type="SUPFAM" id="SSF56219">
    <property type="entry name" value="DNase I-like"/>
    <property type="match status" value="1"/>
</dbReference>
<reference evidence="3" key="3">
    <citation type="submission" date="2015-06" db="UniProtKB">
        <authorList>
            <consortium name="EnsemblMetazoa"/>
        </authorList>
    </citation>
    <scope>IDENTIFICATION</scope>
</reference>
<dbReference type="InParanoid" id="T1EW13"/>
<dbReference type="Pfam" id="PF02771">
    <property type="entry name" value="Acyl-CoA_dh_N"/>
    <property type="match status" value="1"/>
</dbReference>
<name>T1EW13_HELRO</name>
<dbReference type="Proteomes" id="UP000015101">
    <property type="component" value="Unassembled WGS sequence"/>
</dbReference>
<evidence type="ECO:0000259" key="1">
    <source>
        <dbReference type="Pfam" id="PF02771"/>
    </source>
</evidence>
<reference evidence="4" key="1">
    <citation type="submission" date="2012-12" db="EMBL/GenBank/DDBJ databases">
        <authorList>
            <person name="Hellsten U."/>
            <person name="Grimwood J."/>
            <person name="Chapman J.A."/>
            <person name="Shapiro H."/>
            <person name="Aerts A."/>
            <person name="Otillar R.P."/>
            <person name="Terry A.Y."/>
            <person name="Boore J.L."/>
            <person name="Simakov O."/>
            <person name="Marletaz F."/>
            <person name="Cho S.-J."/>
            <person name="Edsinger-Gonzales E."/>
            <person name="Havlak P."/>
            <person name="Kuo D.-H."/>
            <person name="Larsson T."/>
            <person name="Lv J."/>
            <person name="Arendt D."/>
            <person name="Savage R."/>
            <person name="Osoegawa K."/>
            <person name="de Jong P."/>
            <person name="Lindberg D.R."/>
            <person name="Seaver E.C."/>
            <person name="Weisblat D.A."/>
            <person name="Putnam N.H."/>
            <person name="Grigoriev I.V."/>
            <person name="Rokhsar D.S."/>
        </authorList>
    </citation>
    <scope>NUCLEOTIDE SEQUENCE</scope>
</reference>
<accession>T1EW13</accession>
<dbReference type="EMBL" id="KB097639">
    <property type="protein sequence ID" value="ESN92838.1"/>
    <property type="molecule type" value="Genomic_DNA"/>
</dbReference>
<dbReference type="Gene3D" id="3.60.10.10">
    <property type="entry name" value="Endonuclease/exonuclease/phosphatase"/>
    <property type="match status" value="1"/>
</dbReference>
<dbReference type="HOGENOM" id="CLU_1697455_0_0_1"/>
<keyword evidence="4" id="KW-1185">Reference proteome</keyword>
<reference evidence="2 4" key="2">
    <citation type="journal article" date="2013" name="Nature">
        <title>Insights into bilaterian evolution from three spiralian genomes.</title>
        <authorList>
            <person name="Simakov O."/>
            <person name="Marletaz F."/>
            <person name="Cho S.J."/>
            <person name="Edsinger-Gonzales E."/>
            <person name="Havlak P."/>
            <person name="Hellsten U."/>
            <person name="Kuo D.H."/>
            <person name="Larsson T."/>
            <person name="Lv J."/>
            <person name="Arendt D."/>
            <person name="Savage R."/>
            <person name="Osoegawa K."/>
            <person name="de Jong P."/>
            <person name="Grimwood J."/>
            <person name="Chapman J.A."/>
            <person name="Shapiro H."/>
            <person name="Aerts A."/>
            <person name="Otillar R.P."/>
            <person name="Terry A.Y."/>
            <person name="Boore J.L."/>
            <person name="Grigoriev I.V."/>
            <person name="Lindberg D.R."/>
            <person name="Seaver E.C."/>
            <person name="Weisblat D.A."/>
            <person name="Putnam N.H."/>
            <person name="Rokhsar D.S."/>
        </authorList>
    </citation>
    <scope>NUCLEOTIDE SEQUENCE</scope>
</reference>
<dbReference type="EnsemblMetazoa" id="HelroT164969">
    <property type="protein sequence ID" value="HelroP164969"/>
    <property type="gene ID" value="HelroG164969"/>
</dbReference>
<proteinExistence type="predicted"/>
<evidence type="ECO:0000313" key="3">
    <source>
        <dbReference type="EnsemblMetazoa" id="HelroP164969"/>
    </source>
</evidence>
<dbReference type="InterPro" id="IPR036691">
    <property type="entry name" value="Endo/exonu/phosph_ase_sf"/>
</dbReference>
<organism evidence="3 4">
    <name type="scientific">Helobdella robusta</name>
    <name type="common">Californian leech</name>
    <dbReference type="NCBI Taxonomy" id="6412"/>
    <lineage>
        <taxon>Eukaryota</taxon>
        <taxon>Metazoa</taxon>
        <taxon>Spiralia</taxon>
        <taxon>Lophotrochozoa</taxon>
        <taxon>Annelida</taxon>
        <taxon>Clitellata</taxon>
        <taxon>Hirudinea</taxon>
        <taxon>Rhynchobdellida</taxon>
        <taxon>Glossiphoniidae</taxon>
        <taxon>Helobdella</taxon>
    </lineage>
</organism>
<dbReference type="GO" id="GO:0016627">
    <property type="term" value="F:oxidoreductase activity, acting on the CH-CH group of donors"/>
    <property type="evidence" value="ECO:0007669"/>
    <property type="project" value="InterPro"/>
</dbReference>
<dbReference type="RefSeq" id="XP_009029131.1">
    <property type="nucleotide sequence ID" value="XM_009030883.1"/>
</dbReference>
<evidence type="ECO:0000313" key="4">
    <source>
        <dbReference type="Proteomes" id="UP000015101"/>
    </source>
</evidence>
<dbReference type="InterPro" id="IPR013786">
    <property type="entry name" value="AcylCoA_DH/ox_N"/>
</dbReference>
<evidence type="ECO:0000313" key="2">
    <source>
        <dbReference type="EMBL" id="ESN92838.1"/>
    </source>
</evidence>
<dbReference type="GO" id="GO:0050660">
    <property type="term" value="F:flavin adenine dinucleotide binding"/>
    <property type="evidence" value="ECO:0007669"/>
    <property type="project" value="InterPro"/>
</dbReference>
<dbReference type="OrthoDB" id="6115912at2759"/>
<dbReference type="Gene3D" id="1.10.540.10">
    <property type="entry name" value="Acyl-CoA dehydrogenase/oxidase, N-terminal domain"/>
    <property type="match status" value="1"/>
</dbReference>
<gene>
    <name evidence="3" type="primary">20200763</name>
    <name evidence="2" type="ORF">HELRODRAFT_164969</name>
</gene>
<dbReference type="GeneID" id="20200763"/>
<dbReference type="AlphaFoldDB" id="T1EW13"/>
<protein>
    <recommendedName>
        <fullName evidence="1">Acyl-CoA dehydrogenase/oxidase N-terminal domain-containing protein</fullName>
    </recommendedName>
</protein>
<sequence>MKFKEQIDIKACYGGAEASYLDHCLVMEEISRASPGIGLSYVAEEKNITNISSPNRILDENANDIEILQWNISGMKNNLPELQILIQKPSKITYNKTITICNGYINPKSLMKSKEINQIVEQIPKPFLFLGDFNEHKHTNSSSIIDLYLVNSIPL</sequence>